<keyword evidence="3" id="KW-1185">Reference proteome</keyword>
<dbReference type="Proteomes" id="UP001595075">
    <property type="component" value="Unassembled WGS sequence"/>
</dbReference>
<protein>
    <submittedName>
        <fullName evidence="2">Uncharacterized protein</fullName>
    </submittedName>
</protein>
<dbReference type="EMBL" id="JAZHXI010000001">
    <property type="protein sequence ID" value="KAL2075266.1"/>
    <property type="molecule type" value="Genomic_DNA"/>
</dbReference>
<organism evidence="2 3">
    <name type="scientific">Oculimacula yallundae</name>
    <dbReference type="NCBI Taxonomy" id="86028"/>
    <lineage>
        <taxon>Eukaryota</taxon>
        <taxon>Fungi</taxon>
        <taxon>Dikarya</taxon>
        <taxon>Ascomycota</taxon>
        <taxon>Pezizomycotina</taxon>
        <taxon>Leotiomycetes</taxon>
        <taxon>Helotiales</taxon>
        <taxon>Ploettnerulaceae</taxon>
        <taxon>Oculimacula</taxon>
    </lineage>
</organism>
<sequence length="127" mass="14491">MKSSVGGRSRAFKDSILVLGSREGCGYYTQGYEKRIECIARKERIDRTQHTLRLPLPCFFTTSIMIGANKLKQGLLQSFYSASKSCLLTDMLHLYDNRRRKPLQASMHHQHVSPRLPTHQISPSTIP</sequence>
<proteinExistence type="predicted"/>
<comment type="caution">
    <text evidence="2">The sequence shown here is derived from an EMBL/GenBank/DDBJ whole genome shotgun (WGS) entry which is preliminary data.</text>
</comment>
<gene>
    <name evidence="2" type="ORF">VTL71DRAFT_209</name>
</gene>
<reference evidence="2 3" key="1">
    <citation type="journal article" date="2024" name="Commun. Biol.">
        <title>Comparative genomic analysis of thermophilic fungi reveals convergent evolutionary adaptations and gene losses.</title>
        <authorList>
            <person name="Steindorff A.S."/>
            <person name="Aguilar-Pontes M.V."/>
            <person name="Robinson A.J."/>
            <person name="Andreopoulos B."/>
            <person name="LaButti K."/>
            <person name="Kuo A."/>
            <person name="Mondo S."/>
            <person name="Riley R."/>
            <person name="Otillar R."/>
            <person name="Haridas S."/>
            <person name="Lipzen A."/>
            <person name="Grimwood J."/>
            <person name="Schmutz J."/>
            <person name="Clum A."/>
            <person name="Reid I.D."/>
            <person name="Moisan M.C."/>
            <person name="Butler G."/>
            <person name="Nguyen T.T.M."/>
            <person name="Dewar K."/>
            <person name="Conant G."/>
            <person name="Drula E."/>
            <person name="Henrissat B."/>
            <person name="Hansel C."/>
            <person name="Singer S."/>
            <person name="Hutchinson M.I."/>
            <person name="de Vries R.P."/>
            <person name="Natvig D.O."/>
            <person name="Powell A.J."/>
            <person name="Tsang A."/>
            <person name="Grigoriev I.V."/>
        </authorList>
    </citation>
    <scope>NUCLEOTIDE SEQUENCE [LARGE SCALE GENOMIC DNA]</scope>
    <source>
        <strain evidence="2 3">CBS 494.80</strain>
    </source>
</reference>
<accession>A0ABR4CZH7</accession>
<evidence type="ECO:0000256" key="1">
    <source>
        <dbReference type="SAM" id="MobiDB-lite"/>
    </source>
</evidence>
<evidence type="ECO:0000313" key="3">
    <source>
        <dbReference type="Proteomes" id="UP001595075"/>
    </source>
</evidence>
<feature type="region of interest" description="Disordered" evidence="1">
    <location>
        <begin position="104"/>
        <end position="127"/>
    </location>
</feature>
<evidence type="ECO:0000313" key="2">
    <source>
        <dbReference type="EMBL" id="KAL2075266.1"/>
    </source>
</evidence>
<name>A0ABR4CZH7_9HELO</name>